<dbReference type="EnsemblPlants" id="Bo6g048030.1">
    <property type="protein sequence ID" value="Bo6g048030.1"/>
    <property type="gene ID" value="Bo6g048030"/>
</dbReference>
<proteinExistence type="predicted"/>
<accession>A0A0D3CS17</accession>
<feature type="region of interest" description="Disordered" evidence="1">
    <location>
        <begin position="66"/>
        <end position="90"/>
    </location>
</feature>
<name>A0A0D3CS17_BRAOL</name>
<dbReference type="HOGENOM" id="CLU_2443923_0_0_1"/>
<evidence type="ECO:0000313" key="2">
    <source>
        <dbReference type="EnsemblPlants" id="Bo6g048030.1"/>
    </source>
</evidence>
<dbReference type="AlphaFoldDB" id="A0A0D3CS17"/>
<protein>
    <submittedName>
        <fullName evidence="2">Uncharacterized protein</fullName>
    </submittedName>
</protein>
<dbReference type="Proteomes" id="UP000032141">
    <property type="component" value="Chromosome C6"/>
</dbReference>
<reference evidence="2 3" key="1">
    <citation type="journal article" date="2014" name="Genome Biol.">
        <title>Transcriptome and methylome profiling reveals relics of genome dominance in the mesopolyploid Brassica oleracea.</title>
        <authorList>
            <person name="Parkin I.A."/>
            <person name="Koh C."/>
            <person name="Tang H."/>
            <person name="Robinson S.J."/>
            <person name="Kagale S."/>
            <person name="Clarke W.E."/>
            <person name="Town C.D."/>
            <person name="Nixon J."/>
            <person name="Krishnakumar V."/>
            <person name="Bidwell S.L."/>
            <person name="Denoeud F."/>
            <person name="Belcram H."/>
            <person name="Links M.G."/>
            <person name="Just J."/>
            <person name="Clarke C."/>
            <person name="Bender T."/>
            <person name="Huebert T."/>
            <person name="Mason A.S."/>
            <person name="Pires J.C."/>
            <person name="Barker G."/>
            <person name="Moore J."/>
            <person name="Walley P.G."/>
            <person name="Manoli S."/>
            <person name="Batley J."/>
            <person name="Edwards D."/>
            <person name="Nelson M.N."/>
            <person name="Wang X."/>
            <person name="Paterson A.H."/>
            <person name="King G."/>
            <person name="Bancroft I."/>
            <person name="Chalhoub B."/>
            <person name="Sharpe A.G."/>
        </authorList>
    </citation>
    <scope>NUCLEOTIDE SEQUENCE</scope>
    <source>
        <strain evidence="2 3">cv. TO1000</strain>
    </source>
</reference>
<sequence length="90" mass="10142">MFLFSSGQNQITKVKLNDYNKALSGRQLTIRGSRCTVASIDTVARKSIDTVARKSIDTVAKKNCKRKRSEEDEFARGSTMVAQHRSTEHH</sequence>
<reference evidence="2" key="2">
    <citation type="submission" date="2015-03" db="UniProtKB">
        <authorList>
            <consortium name="EnsemblPlants"/>
        </authorList>
    </citation>
    <scope>IDENTIFICATION</scope>
</reference>
<keyword evidence="3" id="KW-1185">Reference proteome</keyword>
<organism evidence="2 3">
    <name type="scientific">Brassica oleracea var. oleracea</name>
    <dbReference type="NCBI Taxonomy" id="109376"/>
    <lineage>
        <taxon>Eukaryota</taxon>
        <taxon>Viridiplantae</taxon>
        <taxon>Streptophyta</taxon>
        <taxon>Embryophyta</taxon>
        <taxon>Tracheophyta</taxon>
        <taxon>Spermatophyta</taxon>
        <taxon>Magnoliopsida</taxon>
        <taxon>eudicotyledons</taxon>
        <taxon>Gunneridae</taxon>
        <taxon>Pentapetalae</taxon>
        <taxon>rosids</taxon>
        <taxon>malvids</taxon>
        <taxon>Brassicales</taxon>
        <taxon>Brassicaceae</taxon>
        <taxon>Brassiceae</taxon>
        <taxon>Brassica</taxon>
    </lineage>
</organism>
<evidence type="ECO:0000256" key="1">
    <source>
        <dbReference type="SAM" id="MobiDB-lite"/>
    </source>
</evidence>
<dbReference type="Gramene" id="Bo6g048030.1">
    <property type="protein sequence ID" value="Bo6g048030.1"/>
    <property type="gene ID" value="Bo6g048030"/>
</dbReference>
<evidence type="ECO:0000313" key="3">
    <source>
        <dbReference type="Proteomes" id="UP000032141"/>
    </source>
</evidence>